<feature type="transmembrane region" description="Helical" evidence="1">
    <location>
        <begin position="427"/>
        <end position="448"/>
    </location>
</feature>
<evidence type="ECO:0000256" key="1">
    <source>
        <dbReference type="SAM" id="Phobius"/>
    </source>
</evidence>
<organism evidence="3 4">
    <name type="scientific">Niveibacterium umoris</name>
    <dbReference type="NCBI Taxonomy" id="1193620"/>
    <lineage>
        <taxon>Bacteria</taxon>
        <taxon>Pseudomonadati</taxon>
        <taxon>Pseudomonadota</taxon>
        <taxon>Betaproteobacteria</taxon>
        <taxon>Rhodocyclales</taxon>
        <taxon>Rhodocyclaceae</taxon>
        <taxon>Niveibacterium</taxon>
    </lineage>
</organism>
<gene>
    <name evidence="3" type="ORF">GGR36_003167</name>
</gene>
<keyword evidence="4" id="KW-1185">Reference proteome</keyword>
<sequence length="453" mass="48310">MSRIATLLVALLCYSVSHAAEEQVADFATRASIRVAQAAPYARLTLPIDAYLAARSPDLRDLRVFNANGEAVPFALIATPPQTRASEQQRALRWFPLHGEANTTGGDLQVDVRRDTAGTVVSVREQAGKAAGKPLRGYLIDTGSKDATLAALDITLGEGVSGFHRVSVEGSDDLAQWQSLQADAVLAVLDFNGEQIRRERIELGQTNARYLRVLWREPAEAAPITAAKFITREAHTEPPAMVWTPASAVLRDAKGDYVLNLPTPIRAEQLRVTLPPGNLLAPVEVATRNDERAPWQRLTSGVVYRLSGEGSDRTSPDIALGNIAIQHLRLHADPRSGGLGNTAPTLQLGLTPQQLVFLTRGPAPYTLALGNPKAAPAALAIGTLVPGYGQPGAPRIADAEAAFGPQASAADSSSPRAAESPVQMRKWVLWAVLVVGVAVMGGMAWSLVKQTRP</sequence>
<protein>
    <recommendedName>
        <fullName evidence="5">DUF3999 domain-containing protein</fullName>
    </recommendedName>
</protein>
<dbReference type="Pfam" id="PF13163">
    <property type="entry name" value="DUF3999"/>
    <property type="match status" value="1"/>
</dbReference>
<dbReference type="EMBL" id="JACIET010000002">
    <property type="protein sequence ID" value="MBB4013821.1"/>
    <property type="molecule type" value="Genomic_DNA"/>
</dbReference>
<evidence type="ECO:0000313" key="3">
    <source>
        <dbReference type="EMBL" id="MBB4013821.1"/>
    </source>
</evidence>
<keyword evidence="2" id="KW-0732">Signal</keyword>
<keyword evidence="1" id="KW-0472">Membrane</keyword>
<feature type="chain" id="PRO_5032934350" description="DUF3999 domain-containing protein" evidence="2">
    <location>
        <begin position="20"/>
        <end position="453"/>
    </location>
</feature>
<reference evidence="3 4" key="1">
    <citation type="submission" date="2020-08" db="EMBL/GenBank/DDBJ databases">
        <title>Genomic Encyclopedia of Type Strains, Phase IV (KMG-IV): sequencing the most valuable type-strain genomes for metagenomic binning, comparative biology and taxonomic classification.</title>
        <authorList>
            <person name="Goeker M."/>
        </authorList>
    </citation>
    <scope>NUCLEOTIDE SEQUENCE [LARGE SCALE GENOMIC DNA]</scope>
    <source>
        <strain evidence="3 4">DSM 106739</strain>
    </source>
</reference>
<comment type="caution">
    <text evidence="3">The sequence shown here is derived from an EMBL/GenBank/DDBJ whole genome shotgun (WGS) entry which is preliminary data.</text>
</comment>
<keyword evidence="1" id="KW-1133">Transmembrane helix</keyword>
<dbReference type="RefSeq" id="WP_183635741.1">
    <property type="nucleotide sequence ID" value="NZ_BAABLE010000005.1"/>
</dbReference>
<evidence type="ECO:0000256" key="2">
    <source>
        <dbReference type="SAM" id="SignalP"/>
    </source>
</evidence>
<evidence type="ECO:0000313" key="4">
    <source>
        <dbReference type="Proteomes" id="UP000561045"/>
    </source>
</evidence>
<proteinExistence type="predicted"/>
<keyword evidence="1" id="KW-0812">Transmembrane</keyword>
<evidence type="ECO:0008006" key="5">
    <source>
        <dbReference type="Google" id="ProtNLM"/>
    </source>
</evidence>
<dbReference type="InterPro" id="IPR025060">
    <property type="entry name" value="DUF3999"/>
</dbReference>
<name>A0A840BJV3_9RHOO</name>
<dbReference type="AlphaFoldDB" id="A0A840BJV3"/>
<accession>A0A840BJV3</accession>
<dbReference type="Proteomes" id="UP000561045">
    <property type="component" value="Unassembled WGS sequence"/>
</dbReference>
<feature type="signal peptide" evidence="2">
    <location>
        <begin position="1"/>
        <end position="19"/>
    </location>
</feature>